<protein>
    <submittedName>
        <fullName evidence="5">Galactosyltransferase-related protein</fullName>
    </submittedName>
</protein>
<evidence type="ECO:0000256" key="1">
    <source>
        <dbReference type="ARBA" id="ARBA00006739"/>
    </source>
</evidence>
<keyword evidence="6" id="KW-1185">Reference proteome</keyword>
<reference evidence="5 6" key="1">
    <citation type="submission" date="2023-02" db="EMBL/GenBank/DDBJ databases">
        <title>Genome sequence of Sphingobacterium sp. KACC 22765.</title>
        <authorList>
            <person name="Kim S."/>
            <person name="Heo J."/>
            <person name="Kwon S.-W."/>
        </authorList>
    </citation>
    <scope>NUCLEOTIDE SEQUENCE [LARGE SCALE GENOMIC DNA]</scope>
    <source>
        <strain evidence="5 6">KACC 22765</strain>
    </source>
</reference>
<name>A0ABY7WHG3_9SPHI</name>
<evidence type="ECO:0000313" key="5">
    <source>
        <dbReference type="EMBL" id="WDF66839.1"/>
    </source>
</evidence>
<dbReference type="GO" id="GO:0016757">
    <property type="term" value="F:glycosyltransferase activity"/>
    <property type="evidence" value="ECO:0007669"/>
    <property type="project" value="UniProtKB-KW"/>
</dbReference>
<dbReference type="SUPFAM" id="SSF53448">
    <property type="entry name" value="Nucleotide-diphospho-sugar transferases"/>
    <property type="match status" value="1"/>
</dbReference>
<dbReference type="PANTHER" id="PTHR43179">
    <property type="entry name" value="RHAMNOSYLTRANSFERASE WBBL"/>
    <property type="match status" value="1"/>
</dbReference>
<organism evidence="5 6">
    <name type="scientific">Sphingobacterium oryzagri</name>
    <dbReference type="NCBI Taxonomy" id="3025669"/>
    <lineage>
        <taxon>Bacteria</taxon>
        <taxon>Pseudomonadati</taxon>
        <taxon>Bacteroidota</taxon>
        <taxon>Sphingobacteriia</taxon>
        <taxon>Sphingobacteriales</taxon>
        <taxon>Sphingobacteriaceae</taxon>
        <taxon>Sphingobacterium</taxon>
    </lineage>
</organism>
<feature type="domain" description="Galactosyltransferase C-terminal" evidence="4">
    <location>
        <begin position="153"/>
        <end position="201"/>
    </location>
</feature>
<comment type="similarity">
    <text evidence="1">Belongs to the glycosyltransferase 2 family.</text>
</comment>
<dbReference type="Pfam" id="PF02709">
    <property type="entry name" value="Glyco_transf_7C"/>
    <property type="match status" value="1"/>
</dbReference>
<accession>A0ABY7WHG3</accession>
<evidence type="ECO:0000259" key="4">
    <source>
        <dbReference type="Pfam" id="PF02709"/>
    </source>
</evidence>
<dbReference type="InterPro" id="IPR029044">
    <property type="entry name" value="Nucleotide-diphossugar_trans"/>
</dbReference>
<dbReference type="EMBL" id="CP117880">
    <property type="protein sequence ID" value="WDF66839.1"/>
    <property type="molecule type" value="Genomic_DNA"/>
</dbReference>
<evidence type="ECO:0000256" key="3">
    <source>
        <dbReference type="ARBA" id="ARBA00022679"/>
    </source>
</evidence>
<dbReference type="Gene3D" id="3.90.550.10">
    <property type="entry name" value="Spore Coat Polysaccharide Biosynthesis Protein SpsA, Chain A"/>
    <property type="match status" value="1"/>
</dbReference>
<dbReference type="RefSeq" id="WP_274265579.1">
    <property type="nucleotide sequence ID" value="NZ_CP117880.1"/>
</dbReference>
<evidence type="ECO:0000256" key="2">
    <source>
        <dbReference type="ARBA" id="ARBA00022676"/>
    </source>
</evidence>
<dbReference type="PANTHER" id="PTHR43179:SF12">
    <property type="entry name" value="GALACTOFURANOSYLTRANSFERASE GLFT2"/>
    <property type="match status" value="1"/>
</dbReference>
<dbReference type="InterPro" id="IPR027791">
    <property type="entry name" value="Galactosyl_T_C"/>
</dbReference>
<proteinExistence type="inferred from homology"/>
<keyword evidence="3" id="KW-0808">Transferase</keyword>
<gene>
    <name evidence="5" type="ORF">PQ465_11035</name>
</gene>
<sequence>MSNQISILTLVHHRTQALHNQLSAIAGSTAYPAELIVVHMNEDIPVLPPQPFPVRQLRLGSDSGLNLAAARNYAMEHALTEKNVFLDVDCLPASTLIAEYDAALEGENCLVGGRVRYLSQHATENLDRLKNLFEHSQPDPIRPDDKDFTHELFWTLNFGCTKRTFARIGGFDTAFAGYGGEDTDFAFQARKLHIAIRTIDATAFHQHHASYSPPLNHLEDILRNAHVFYKKWGIWPMEGWLSAFEEHGYIRRSQHDVTLLRTPTDREIEAALKK</sequence>
<keyword evidence="2 5" id="KW-0328">Glycosyltransferase</keyword>
<dbReference type="Proteomes" id="UP001221558">
    <property type="component" value="Chromosome"/>
</dbReference>
<evidence type="ECO:0000313" key="6">
    <source>
        <dbReference type="Proteomes" id="UP001221558"/>
    </source>
</evidence>